<protein>
    <submittedName>
        <fullName evidence="1">Uncharacterized protein</fullName>
    </submittedName>
</protein>
<keyword evidence="2" id="KW-1185">Reference proteome</keyword>
<dbReference type="Proteomes" id="UP001157961">
    <property type="component" value="Unassembled WGS sequence"/>
</dbReference>
<accession>A0ABY1NLP3</accession>
<proteinExistence type="predicted"/>
<evidence type="ECO:0000313" key="2">
    <source>
        <dbReference type="Proteomes" id="UP001157961"/>
    </source>
</evidence>
<reference evidence="1 2" key="1">
    <citation type="submission" date="2017-05" db="EMBL/GenBank/DDBJ databases">
        <authorList>
            <person name="Varghese N."/>
            <person name="Submissions S."/>
        </authorList>
    </citation>
    <scope>NUCLEOTIDE SEQUENCE [LARGE SCALE GENOMIC DNA]</scope>
    <source>
        <strain evidence="1 2">DSM 29734</strain>
    </source>
</reference>
<name>A0ABY1NLP3_9RHOB</name>
<organism evidence="1 2">
    <name type="scientific">Shimia sagamensis</name>
    <dbReference type="NCBI Taxonomy" id="1566352"/>
    <lineage>
        <taxon>Bacteria</taxon>
        <taxon>Pseudomonadati</taxon>
        <taxon>Pseudomonadota</taxon>
        <taxon>Alphaproteobacteria</taxon>
        <taxon>Rhodobacterales</taxon>
        <taxon>Roseobacteraceae</taxon>
    </lineage>
</organism>
<comment type="caution">
    <text evidence="1">The sequence shown here is derived from an EMBL/GenBank/DDBJ whole genome shotgun (WGS) entry which is preliminary data.</text>
</comment>
<dbReference type="EMBL" id="FXTY01000002">
    <property type="protein sequence ID" value="SMP12220.1"/>
    <property type="molecule type" value="Genomic_DNA"/>
</dbReference>
<gene>
    <name evidence="1" type="ORF">SAMN06265373_102327</name>
</gene>
<sequence>MGVGCGGVHQGEPFESFLCVAELVSNSGVQPEMGRSFVRLQSRHSDISCSPFCCSVVFVSEVQQRSEMCNGVGSGWAECCYKLHARLQICKPVALFIELQKAPGGV</sequence>
<evidence type="ECO:0000313" key="1">
    <source>
        <dbReference type="EMBL" id="SMP12220.1"/>
    </source>
</evidence>